<accession>A0A822YYN8</accession>
<name>A0A822YYN8_NELNU</name>
<evidence type="ECO:0000313" key="2">
    <source>
        <dbReference type="EMBL" id="DAD36389.1"/>
    </source>
</evidence>
<organism evidence="2 3">
    <name type="scientific">Nelumbo nucifera</name>
    <name type="common">Sacred lotus</name>
    <dbReference type="NCBI Taxonomy" id="4432"/>
    <lineage>
        <taxon>Eukaryota</taxon>
        <taxon>Viridiplantae</taxon>
        <taxon>Streptophyta</taxon>
        <taxon>Embryophyta</taxon>
        <taxon>Tracheophyta</taxon>
        <taxon>Spermatophyta</taxon>
        <taxon>Magnoliopsida</taxon>
        <taxon>Proteales</taxon>
        <taxon>Nelumbonaceae</taxon>
        <taxon>Nelumbo</taxon>
    </lineage>
</organism>
<reference evidence="2 3" key="1">
    <citation type="journal article" date="2020" name="Mol. Biol. Evol.">
        <title>Distinct Expression and Methylation Patterns for Genes with Different Fates following a Single Whole-Genome Duplication in Flowering Plants.</title>
        <authorList>
            <person name="Shi T."/>
            <person name="Rahmani R.S."/>
            <person name="Gugger P.F."/>
            <person name="Wang M."/>
            <person name="Li H."/>
            <person name="Zhang Y."/>
            <person name="Li Z."/>
            <person name="Wang Q."/>
            <person name="Van de Peer Y."/>
            <person name="Marchal K."/>
            <person name="Chen J."/>
        </authorList>
    </citation>
    <scope>NUCLEOTIDE SEQUENCE [LARGE SCALE GENOMIC DNA]</scope>
    <source>
        <tissue evidence="2">Leaf</tissue>
    </source>
</reference>
<sequence length="117" mass="13865">MIGPPVIFLTISDKEKFHSPCAVETYIFFFFLCYYSFWVSIFERRNNQRRLLFTIFQNNKRLATISTSQGEQCNFETQINLRSTSPRENPFPRTINNVRESPLSRDLKTKFFSTSSE</sequence>
<proteinExistence type="predicted"/>
<dbReference type="AlphaFoldDB" id="A0A822YYN8"/>
<keyword evidence="1" id="KW-0472">Membrane</keyword>
<keyword evidence="3" id="KW-1185">Reference proteome</keyword>
<feature type="transmembrane region" description="Helical" evidence="1">
    <location>
        <begin position="25"/>
        <end position="42"/>
    </location>
</feature>
<evidence type="ECO:0000313" key="3">
    <source>
        <dbReference type="Proteomes" id="UP000607653"/>
    </source>
</evidence>
<dbReference type="EMBL" id="DUZY01000004">
    <property type="protein sequence ID" value="DAD36389.1"/>
    <property type="molecule type" value="Genomic_DNA"/>
</dbReference>
<keyword evidence="1" id="KW-1133">Transmembrane helix</keyword>
<dbReference type="Proteomes" id="UP000607653">
    <property type="component" value="Unassembled WGS sequence"/>
</dbReference>
<keyword evidence="1" id="KW-0812">Transmembrane</keyword>
<protein>
    <submittedName>
        <fullName evidence="2">Uncharacterized protein</fullName>
    </submittedName>
</protein>
<comment type="caution">
    <text evidence="2">The sequence shown here is derived from an EMBL/GenBank/DDBJ whole genome shotgun (WGS) entry which is preliminary data.</text>
</comment>
<evidence type="ECO:0000256" key="1">
    <source>
        <dbReference type="SAM" id="Phobius"/>
    </source>
</evidence>
<gene>
    <name evidence="2" type="ORF">HUJ06_007030</name>
</gene>